<accession>A0A067LAT3</accession>
<organism evidence="1 2">
    <name type="scientific">Jatropha curcas</name>
    <name type="common">Barbados nut</name>
    <dbReference type="NCBI Taxonomy" id="180498"/>
    <lineage>
        <taxon>Eukaryota</taxon>
        <taxon>Viridiplantae</taxon>
        <taxon>Streptophyta</taxon>
        <taxon>Embryophyta</taxon>
        <taxon>Tracheophyta</taxon>
        <taxon>Spermatophyta</taxon>
        <taxon>Magnoliopsida</taxon>
        <taxon>eudicotyledons</taxon>
        <taxon>Gunneridae</taxon>
        <taxon>Pentapetalae</taxon>
        <taxon>rosids</taxon>
        <taxon>fabids</taxon>
        <taxon>Malpighiales</taxon>
        <taxon>Euphorbiaceae</taxon>
        <taxon>Crotonoideae</taxon>
        <taxon>Jatropheae</taxon>
        <taxon>Jatropha</taxon>
    </lineage>
</organism>
<proteinExistence type="predicted"/>
<protein>
    <submittedName>
        <fullName evidence="1">Uncharacterized protein</fullName>
    </submittedName>
</protein>
<dbReference type="Proteomes" id="UP000027138">
    <property type="component" value="Unassembled WGS sequence"/>
</dbReference>
<gene>
    <name evidence="1" type="ORF">JCGZ_19190</name>
</gene>
<dbReference type="EMBL" id="KK914254">
    <property type="protein sequence ID" value="KDP44323.1"/>
    <property type="molecule type" value="Genomic_DNA"/>
</dbReference>
<reference evidence="1 2" key="1">
    <citation type="journal article" date="2014" name="PLoS ONE">
        <title>Global Analysis of Gene Expression Profiles in Physic Nut (Jatropha curcas L.) Seedlings Exposed to Salt Stress.</title>
        <authorList>
            <person name="Zhang L."/>
            <person name="Zhang C."/>
            <person name="Wu P."/>
            <person name="Chen Y."/>
            <person name="Li M."/>
            <person name="Jiang H."/>
            <person name="Wu G."/>
        </authorList>
    </citation>
    <scope>NUCLEOTIDE SEQUENCE [LARGE SCALE GENOMIC DNA]</scope>
    <source>
        <strain evidence="2">cv. GZQX0401</strain>
        <tissue evidence="1">Young leaves</tissue>
    </source>
</reference>
<sequence>MHHPLKAPLQTGRPTCRPTVTPNIIFGTTSPVTNPGIYEAEASQVPQSLTRKQGSQGTRGFAFNIAPRNTYTGVTVVPQMASNLVP</sequence>
<keyword evidence="2" id="KW-1185">Reference proteome</keyword>
<evidence type="ECO:0000313" key="1">
    <source>
        <dbReference type="EMBL" id="KDP44323.1"/>
    </source>
</evidence>
<name>A0A067LAT3_JATCU</name>
<dbReference type="AlphaFoldDB" id="A0A067LAT3"/>
<evidence type="ECO:0000313" key="2">
    <source>
        <dbReference type="Proteomes" id="UP000027138"/>
    </source>
</evidence>